<dbReference type="InterPro" id="IPR038770">
    <property type="entry name" value="Na+/solute_symporter_sf"/>
</dbReference>
<dbReference type="GO" id="GO:0016020">
    <property type="term" value="C:membrane"/>
    <property type="evidence" value="ECO:0007669"/>
    <property type="project" value="UniProtKB-SubCell"/>
</dbReference>
<feature type="transmembrane region" description="Helical" evidence="5">
    <location>
        <begin position="109"/>
        <end position="130"/>
    </location>
</feature>
<keyword evidence="4 5" id="KW-0472">Membrane</keyword>
<gene>
    <name evidence="7" type="ordered locus">Apre_1535</name>
</gene>
<dbReference type="KEGG" id="apr:Apre_1535"/>
<evidence type="ECO:0000256" key="4">
    <source>
        <dbReference type="ARBA" id="ARBA00023136"/>
    </source>
</evidence>
<dbReference type="STRING" id="525919.Apre_1535"/>
<organism evidence="7 8">
    <name type="scientific">Anaerococcus prevotii (strain ATCC 9321 / DSM 20548 / JCM 6508 / NCTC 11806 / PC1)</name>
    <name type="common">Peptostreptococcus prevotii</name>
    <name type="synonym">Peptococcus prevotii</name>
    <dbReference type="NCBI Taxonomy" id="525919"/>
    <lineage>
        <taxon>Bacteria</taxon>
        <taxon>Bacillati</taxon>
        <taxon>Bacillota</taxon>
        <taxon>Tissierellia</taxon>
        <taxon>Tissierellales</taxon>
        <taxon>Peptoniphilaceae</taxon>
        <taxon>Anaerococcus</taxon>
    </lineage>
</organism>
<dbReference type="OrthoDB" id="9790604at2"/>
<dbReference type="HOGENOM" id="CLU_018415_1_0_9"/>
<evidence type="ECO:0000259" key="6">
    <source>
        <dbReference type="Pfam" id="PF00999"/>
    </source>
</evidence>
<dbReference type="GO" id="GO:0015297">
    <property type="term" value="F:antiporter activity"/>
    <property type="evidence" value="ECO:0007669"/>
    <property type="project" value="InterPro"/>
</dbReference>
<feature type="transmembrane region" description="Helical" evidence="5">
    <location>
        <begin position="361"/>
        <end position="380"/>
    </location>
</feature>
<protein>
    <submittedName>
        <fullName evidence="7">Sodium/hydrogen exchanger</fullName>
    </submittedName>
</protein>
<evidence type="ECO:0000256" key="3">
    <source>
        <dbReference type="ARBA" id="ARBA00022989"/>
    </source>
</evidence>
<dbReference type="Gene3D" id="1.20.1530.20">
    <property type="match status" value="1"/>
</dbReference>
<dbReference type="Pfam" id="PF00999">
    <property type="entry name" value="Na_H_Exchanger"/>
    <property type="match status" value="1"/>
</dbReference>
<feature type="domain" description="Cation/H+ exchanger transmembrane" evidence="6">
    <location>
        <begin position="11"/>
        <end position="378"/>
    </location>
</feature>
<evidence type="ECO:0000256" key="1">
    <source>
        <dbReference type="ARBA" id="ARBA00004141"/>
    </source>
</evidence>
<feature type="transmembrane region" description="Helical" evidence="5">
    <location>
        <begin position="216"/>
        <end position="232"/>
    </location>
</feature>
<evidence type="ECO:0000313" key="7">
    <source>
        <dbReference type="EMBL" id="ACV29556.1"/>
    </source>
</evidence>
<name>C7REE3_ANAPD</name>
<feature type="transmembrane region" description="Helical" evidence="5">
    <location>
        <begin position="81"/>
        <end position="103"/>
    </location>
</feature>
<feature type="transmembrane region" description="Helical" evidence="5">
    <location>
        <begin position="238"/>
        <end position="255"/>
    </location>
</feature>
<keyword evidence="8" id="KW-1185">Reference proteome</keyword>
<dbReference type="EMBL" id="CP001708">
    <property type="protein sequence ID" value="ACV29556.1"/>
    <property type="molecule type" value="Genomic_DNA"/>
</dbReference>
<dbReference type="PANTHER" id="PTHR31102:SF1">
    <property type="entry name" value="CATION_H+ EXCHANGER DOMAIN-CONTAINING PROTEIN"/>
    <property type="match status" value="1"/>
</dbReference>
<dbReference type="RefSeq" id="WP_015778454.1">
    <property type="nucleotide sequence ID" value="NC_013171.1"/>
</dbReference>
<reference evidence="7 8" key="1">
    <citation type="journal article" date="2009" name="Stand. Genomic Sci.">
        <title>Complete genome sequence of Anaerococcus prevotii type strain (PC1).</title>
        <authorList>
            <person name="Labutti K."/>
            <person name="Pukall R."/>
            <person name="Steenblock K."/>
            <person name="Glavina Del Rio T."/>
            <person name="Tice H."/>
            <person name="Copeland A."/>
            <person name="Cheng J.F."/>
            <person name="Lucas S."/>
            <person name="Chen F."/>
            <person name="Nolan M."/>
            <person name="Bruce D."/>
            <person name="Goodwin L."/>
            <person name="Pitluck S."/>
            <person name="Ivanova N."/>
            <person name="Mavromatis K."/>
            <person name="Ovchinnikova G."/>
            <person name="Pati A."/>
            <person name="Chen A."/>
            <person name="Palaniappan K."/>
            <person name="Land M."/>
            <person name="Hauser L."/>
            <person name="Chang Y.J."/>
            <person name="Jeffries C.D."/>
            <person name="Chain P."/>
            <person name="Saunders E."/>
            <person name="Brettin T."/>
            <person name="Detter J.C."/>
            <person name="Han C."/>
            <person name="Goker M."/>
            <person name="Bristow J."/>
            <person name="Eisen J.A."/>
            <person name="Markowitz V."/>
            <person name="Hugenholtz P."/>
            <person name="Kyrpides N.C."/>
            <person name="Klenk H.P."/>
            <person name="Lapidus A."/>
        </authorList>
    </citation>
    <scope>NUCLEOTIDE SEQUENCE [LARGE SCALE GENOMIC DNA]</scope>
    <source>
        <strain evidence="8">ATCC 9321 / DSM 20548 / JCM 6508 / NCTC 11806 / PC1</strain>
    </source>
</reference>
<keyword evidence="2 5" id="KW-0812">Transmembrane</keyword>
<feature type="transmembrane region" description="Helical" evidence="5">
    <location>
        <begin position="184"/>
        <end position="204"/>
    </location>
</feature>
<feature type="transmembrane region" description="Helical" evidence="5">
    <location>
        <begin position="24"/>
        <end position="44"/>
    </location>
</feature>
<feature type="transmembrane region" description="Helical" evidence="5">
    <location>
        <begin position="276"/>
        <end position="295"/>
    </location>
</feature>
<dbReference type="PANTHER" id="PTHR31102">
    <property type="match status" value="1"/>
</dbReference>
<sequence length="396" mass="42618">MLTNVGLIMIAGLIGSKLFSKIKLAPILGMLLAGIIISPNLLGLVKGDIGALSKDLRQIALVVILSRAGLSLSFDRLREVGLPAILMTFLPASFEMVAITFLANKIFNLPYIDSAILGAVLAAVSPAIVVPRMIRLIEEGYGEDKKIPEIILAGSSIDDVYTIVFFTVFINLKLGGQASMGSFLNIPISIITGILFGIILGYILDIIYSKINLGKIYKVIVLMGLSFFILEIEDLAKGYIAFSGLVAIISTTMTIKKLDQDLADELLDVYGSLWELFEIFLFVLVGITVDLSIIGEEILPALLLITGGLIFRMLGVYLALLPSNLEKSEKIFSGFAYLPKATVQAAIGPVALGYGIASGKLILAISVIAILYTAPLGAILTDKTYKKLLKNPKYNI</sequence>
<comment type="subcellular location">
    <subcellularLocation>
        <location evidence="1">Membrane</location>
        <topology evidence="1">Multi-pass membrane protein</topology>
    </subcellularLocation>
</comment>
<dbReference type="InterPro" id="IPR051843">
    <property type="entry name" value="CPA1_transporter"/>
</dbReference>
<evidence type="ECO:0000256" key="2">
    <source>
        <dbReference type="ARBA" id="ARBA00022692"/>
    </source>
</evidence>
<accession>C7REE3</accession>
<evidence type="ECO:0000256" key="5">
    <source>
        <dbReference type="SAM" id="Phobius"/>
    </source>
</evidence>
<feature type="transmembrane region" description="Helical" evidence="5">
    <location>
        <begin position="301"/>
        <end position="320"/>
    </location>
</feature>
<feature type="transmembrane region" description="Helical" evidence="5">
    <location>
        <begin position="150"/>
        <end position="172"/>
    </location>
</feature>
<proteinExistence type="predicted"/>
<dbReference type="Proteomes" id="UP000002294">
    <property type="component" value="Chromosome"/>
</dbReference>
<dbReference type="GO" id="GO:1902600">
    <property type="term" value="P:proton transmembrane transport"/>
    <property type="evidence" value="ECO:0007669"/>
    <property type="project" value="InterPro"/>
</dbReference>
<feature type="transmembrane region" description="Helical" evidence="5">
    <location>
        <begin position="332"/>
        <end position="355"/>
    </location>
</feature>
<dbReference type="AlphaFoldDB" id="C7REE3"/>
<keyword evidence="3 5" id="KW-1133">Transmembrane helix</keyword>
<dbReference type="eggNOG" id="COG0025">
    <property type="taxonomic scope" value="Bacteria"/>
</dbReference>
<dbReference type="InterPro" id="IPR006153">
    <property type="entry name" value="Cation/H_exchanger_TM"/>
</dbReference>
<evidence type="ECO:0000313" key="8">
    <source>
        <dbReference type="Proteomes" id="UP000002294"/>
    </source>
</evidence>